<keyword evidence="1" id="KW-0233">DNA recombination</keyword>
<name>A0AAE9CWU4_CAEBR</name>
<dbReference type="GO" id="GO:0015074">
    <property type="term" value="P:DNA integration"/>
    <property type="evidence" value="ECO:0007669"/>
    <property type="project" value="InterPro"/>
</dbReference>
<dbReference type="SUPFAM" id="SSF56349">
    <property type="entry name" value="DNA breaking-rejoining enzymes"/>
    <property type="match status" value="1"/>
</dbReference>
<evidence type="ECO:0000256" key="1">
    <source>
        <dbReference type="ARBA" id="ARBA00023172"/>
    </source>
</evidence>
<dbReference type="GO" id="GO:0006310">
    <property type="term" value="P:DNA recombination"/>
    <property type="evidence" value="ECO:0007669"/>
    <property type="project" value="UniProtKB-KW"/>
</dbReference>
<organism evidence="2 3">
    <name type="scientific">Caenorhabditis briggsae</name>
    <dbReference type="NCBI Taxonomy" id="6238"/>
    <lineage>
        <taxon>Eukaryota</taxon>
        <taxon>Metazoa</taxon>
        <taxon>Ecdysozoa</taxon>
        <taxon>Nematoda</taxon>
        <taxon>Chromadorea</taxon>
        <taxon>Rhabditida</taxon>
        <taxon>Rhabditina</taxon>
        <taxon>Rhabditomorpha</taxon>
        <taxon>Rhabditoidea</taxon>
        <taxon>Rhabditidae</taxon>
        <taxon>Peloderinae</taxon>
        <taxon>Caenorhabditis</taxon>
    </lineage>
</organism>
<dbReference type="PANTHER" id="PTHR33435:SF3">
    <property type="entry name" value="PROTEIN CBG21870"/>
    <property type="match status" value="1"/>
</dbReference>
<evidence type="ECO:0000313" key="3">
    <source>
        <dbReference type="Proteomes" id="UP000827892"/>
    </source>
</evidence>
<dbReference type="PANTHER" id="PTHR33435">
    <property type="entry name" value="PROTEIN CBG21870-RELATED"/>
    <property type="match status" value="1"/>
</dbReference>
<proteinExistence type="predicted"/>
<dbReference type="AlphaFoldDB" id="A0AAE9CWU4"/>
<sequence>MDEITPARDRDALLAIFSFHVMLRASEAAEIKWEGVTQKDGMIEVHVEKAKNDQLRLGRSSFFNYDPGSDADILMCRWRIHSRGKCSYVFSNLDGSKKLTKSSISALATKMRQLENLEPPITLSGEEERITWGRQDIQWRRFKQEGDGDRWQVYNDTSRMCREPKDACIPKKTELESRRTTKTSSNNYSFSLLLIN</sequence>
<gene>
    <name evidence="2" type="ORF">L3Y34_013578</name>
</gene>
<dbReference type="EMBL" id="CP090896">
    <property type="protein sequence ID" value="ULT84988.1"/>
    <property type="molecule type" value="Genomic_DNA"/>
</dbReference>
<dbReference type="Proteomes" id="UP000827892">
    <property type="component" value="Chromosome X"/>
</dbReference>
<protein>
    <submittedName>
        <fullName evidence="2">Uncharacterized protein</fullName>
    </submittedName>
</protein>
<accession>A0AAE9CWU4</accession>
<dbReference type="InterPro" id="IPR013762">
    <property type="entry name" value="Integrase-like_cat_sf"/>
</dbReference>
<reference evidence="2 3" key="1">
    <citation type="submission" date="2022-05" db="EMBL/GenBank/DDBJ databases">
        <title>Chromosome-level reference genomes for two strains of Caenorhabditis briggsae: an improved platform for comparative genomics.</title>
        <authorList>
            <person name="Stevens L."/>
            <person name="Andersen E.C."/>
        </authorList>
    </citation>
    <scope>NUCLEOTIDE SEQUENCE [LARGE SCALE GENOMIC DNA]</scope>
    <source>
        <strain evidence="2">QX1410_ONT</strain>
        <tissue evidence="2">Whole-organism</tissue>
    </source>
</reference>
<dbReference type="Gene3D" id="1.10.443.10">
    <property type="entry name" value="Intergrase catalytic core"/>
    <property type="match status" value="1"/>
</dbReference>
<evidence type="ECO:0000313" key="2">
    <source>
        <dbReference type="EMBL" id="ULT84988.1"/>
    </source>
</evidence>
<dbReference type="InterPro" id="IPR011010">
    <property type="entry name" value="DNA_brk_join_enz"/>
</dbReference>
<dbReference type="GO" id="GO:0003677">
    <property type="term" value="F:DNA binding"/>
    <property type="evidence" value="ECO:0007669"/>
    <property type="project" value="InterPro"/>
</dbReference>